<accession>A0AAD9FY73</accession>
<feature type="compositionally biased region" description="Polar residues" evidence="1">
    <location>
        <begin position="55"/>
        <end position="89"/>
    </location>
</feature>
<evidence type="ECO:0000256" key="1">
    <source>
        <dbReference type="SAM" id="MobiDB-lite"/>
    </source>
</evidence>
<protein>
    <submittedName>
        <fullName evidence="2">Uncharacterized protein</fullName>
    </submittedName>
</protein>
<dbReference type="Proteomes" id="UP001259832">
    <property type="component" value="Unassembled WGS sequence"/>
</dbReference>
<dbReference type="AlphaFoldDB" id="A0AAD9FY73"/>
<feature type="region of interest" description="Disordered" evidence="1">
    <location>
        <begin position="30"/>
        <end position="96"/>
    </location>
</feature>
<comment type="caution">
    <text evidence="2">The sequence shown here is derived from an EMBL/GenBank/DDBJ whole genome shotgun (WGS) entry which is preliminary data.</text>
</comment>
<evidence type="ECO:0000313" key="2">
    <source>
        <dbReference type="EMBL" id="KAK1928456.1"/>
    </source>
</evidence>
<proteinExistence type="predicted"/>
<reference evidence="2" key="1">
    <citation type="submission" date="2023-08" db="EMBL/GenBank/DDBJ databases">
        <title>Reference Genome Resource for the Citrus Pathogen Phytophthora citrophthora.</title>
        <authorList>
            <person name="Moller H."/>
            <person name="Coetzee B."/>
            <person name="Rose L.J."/>
            <person name="Van Niekerk J.M."/>
        </authorList>
    </citation>
    <scope>NUCLEOTIDE SEQUENCE</scope>
    <source>
        <strain evidence="2">STE-U-9442</strain>
    </source>
</reference>
<organism evidence="2 3">
    <name type="scientific">Phytophthora citrophthora</name>
    <dbReference type="NCBI Taxonomy" id="4793"/>
    <lineage>
        <taxon>Eukaryota</taxon>
        <taxon>Sar</taxon>
        <taxon>Stramenopiles</taxon>
        <taxon>Oomycota</taxon>
        <taxon>Peronosporomycetes</taxon>
        <taxon>Peronosporales</taxon>
        <taxon>Peronosporaceae</taxon>
        <taxon>Phytophthora</taxon>
    </lineage>
</organism>
<evidence type="ECO:0000313" key="3">
    <source>
        <dbReference type="Proteomes" id="UP001259832"/>
    </source>
</evidence>
<feature type="compositionally biased region" description="Low complexity" evidence="1">
    <location>
        <begin position="36"/>
        <end position="46"/>
    </location>
</feature>
<name>A0AAD9FY73_9STRA</name>
<sequence length="118" mass="13482">MHPTVVQQMRRSLWHTATRWQSQPPRILAQSFATQSPSAASYPVSSVREDDEPAEQQQQTRKTQNSNKYFNLMSVQQPPVTSDAGNSTGKRLKKKKKNWYQDQMVGRYGSSVFSYAAD</sequence>
<gene>
    <name evidence="2" type="ORF">P3T76_016053</name>
</gene>
<keyword evidence="3" id="KW-1185">Reference proteome</keyword>
<dbReference type="EMBL" id="JASMQC010000067">
    <property type="protein sequence ID" value="KAK1928456.1"/>
    <property type="molecule type" value="Genomic_DNA"/>
</dbReference>